<accession>A0A402AS68</accession>
<dbReference type="Proteomes" id="UP000287188">
    <property type="component" value="Unassembled WGS sequence"/>
</dbReference>
<dbReference type="PANTHER" id="PTHR34047:SF8">
    <property type="entry name" value="PROTEIN YKFC"/>
    <property type="match status" value="1"/>
</dbReference>
<dbReference type="SUPFAM" id="SSF56672">
    <property type="entry name" value="DNA/RNA polymerases"/>
    <property type="match status" value="1"/>
</dbReference>
<feature type="domain" description="Reverse transcriptase" evidence="1">
    <location>
        <begin position="120"/>
        <end position="270"/>
    </location>
</feature>
<dbReference type="CDD" id="cd01651">
    <property type="entry name" value="RT_G2_intron"/>
    <property type="match status" value="1"/>
</dbReference>
<protein>
    <recommendedName>
        <fullName evidence="1">Reverse transcriptase domain-containing protein</fullName>
    </recommendedName>
</protein>
<dbReference type="PROSITE" id="PS50878">
    <property type="entry name" value="RT_POL"/>
    <property type="match status" value="1"/>
</dbReference>
<dbReference type="PANTHER" id="PTHR34047">
    <property type="entry name" value="NUCLEAR INTRON MATURASE 1, MITOCHONDRIAL-RELATED"/>
    <property type="match status" value="1"/>
</dbReference>
<dbReference type="InterPro" id="IPR043502">
    <property type="entry name" value="DNA/RNA_pol_sf"/>
</dbReference>
<comment type="caution">
    <text evidence="2">The sequence shown here is derived from an EMBL/GenBank/DDBJ whole genome shotgun (WGS) entry which is preliminary data.</text>
</comment>
<proteinExistence type="predicted"/>
<dbReference type="InterPro" id="IPR000477">
    <property type="entry name" value="RT_dom"/>
</dbReference>
<evidence type="ECO:0000313" key="3">
    <source>
        <dbReference type="Proteomes" id="UP000287188"/>
    </source>
</evidence>
<dbReference type="InterPro" id="IPR051083">
    <property type="entry name" value="GrpII_Intron_Splice-Mob/Def"/>
</dbReference>
<dbReference type="AlphaFoldDB" id="A0A402AS68"/>
<gene>
    <name evidence="2" type="ORF">KDK_57440</name>
</gene>
<dbReference type="EMBL" id="BIFS01000001">
    <property type="protein sequence ID" value="GCE21944.1"/>
    <property type="molecule type" value="Genomic_DNA"/>
</dbReference>
<sequence>METLWSRTPIVVRERENRSQGEGATLEREPELLSDDEKQGGIVEFKKVQVREMRNAQAILGLIGERGRKGLPLERVYRLLFNRELYLTAYGRIYRNAGAMTKGATEETVDGMSLQKIDAIIDAVRQERYRWTPVRRVYIEKKHSTKKRPLGLPSWSDKLLQEVIRMILEAFYEPDFCHNRMGFEQIVDAIRLLREIYQTWVGVVWFIEGDIAQCFTSLDHSILLETLSERIQDGRFLRLISNLLKAGYLEDWKFHQTYSGTLKAQFVAPC</sequence>
<reference evidence="3" key="1">
    <citation type="submission" date="2018-12" db="EMBL/GenBank/DDBJ databases">
        <title>Tengunoibacter tsumagoiensis gen. nov., sp. nov., Dictyobacter kobayashii sp. nov., D. alpinus sp. nov., and D. joshuensis sp. nov. and description of Dictyobacteraceae fam. nov. within the order Ktedonobacterales isolated from Tengu-no-mugimeshi.</title>
        <authorList>
            <person name="Wang C.M."/>
            <person name="Zheng Y."/>
            <person name="Sakai Y."/>
            <person name="Toyoda A."/>
            <person name="Minakuchi Y."/>
            <person name="Abe K."/>
            <person name="Yokota A."/>
            <person name="Yabe S."/>
        </authorList>
    </citation>
    <scope>NUCLEOTIDE SEQUENCE [LARGE SCALE GENOMIC DNA]</scope>
    <source>
        <strain evidence="3">Uno11</strain>
    </source>
</reference>
<dbReference type="Pfam" id="PF00078">
    <property type="entry name" value="RVT_1"/>
    <property type="match status" value="1"/>
</dbReference>
<keyword evidence="3" id="KW-1185">Reference proteome</keyword>
<evidence type="ECO:0000259" key="1">
    <source>
        <dbReference type="PROSITE" id="PS50878"/>
    </source>
</evidence>
<organism evidence="2 3">
    <name type="scientific">Dictyobacter kobayashii</name>
    <dbReference type="NCBI Taxonomy" id="2014872"/>
    <lineage>
        <taxon>Bacteria</taxon>
        <taxon>Bacillati</taxon>
        <taxon>Chloroflexota</taxon>
        <taxon>Ktedonobacteria</taxon>
        <taxon>Ktedonobacterales</taxon>
        <taxon>Dictyobacteraceae</taxon>
        <taxon>Dictyobacter</taxon>
    </lineage>
</organism>
<name>A0A402AS68_9CHLR</name>
<dbReference type="RefSeq" id="WP_246035492.1">
    <property type="nucleotide sequence ID" value="NZ_BIFS01000001.1"/>
</dbReference>
<evidence type="ECO:0000313" key="2">
    <source>
        <dbReference type="EMBL" id="GCE21944.1"/>
    </source>
</evidence>